<feature type="domain" description="RNase H type-1" evidence="3">
    <location>
        <begin position="1423"/>
        <end position="1545"/>
    </location>
</feature>
<dbReference type="PANTHER" id="PTHR33116:SF86">
    <property type="entry name" value="REVERSE TRANSCRIPTASE DOMAIN-CONTAINING PROTEIN"/>
    <property type="match status" value="1"/>
</dbReference>
<feature type="domain" description="DUF4283" evidence="5">
    <location>
        <begin position="31"/>
        <end position="111"/>
    </location>
</feature>
<feature type="domain" description="Endonuclease/exonuclease/phosphatase" evidence="2">
    <location>
        <begin position="420"/>
        <end position="623"/>
    </location>
</feature>
<dbReference type="InterPro" id="IPR026960">
    <property type="entry name" value="RVT-Znf"/>
</dbReference>
<dbReference type="PANTHER" id="PTHR33116">
    <property type="entry name" value="REVERSE TRANSCRIPTASE ZINC-BINDING DOMAIN-CONTAINING PROTEIN-RELATED-RELATED"/>
    <property type="match status" value="1"/>
</dbReference>
<evidence type="ECO:0000256" key="1">
    <source>
        <dbReference type="SAM" id="MobiDB-lite"/>
    </source>
</evidence>
<dbReference type="Gene3D" id="3.60.10.10">
    <property type="entry name" value="Endonuclease/exonuclease/phosphatase"/>
    <property type="match status" value="1"/>
</dbReference>
<dbReference type="Pfam" id="PF13456">
    <property type="entry name" value="RVT_3"/>
    <property type="match status" value="1"/>
</dbReference>
<dbReference type="InterPro" id="IPR036397">
    <property type="entry name" value="RNaseH_sf"/>
</dbReference>
<dbReference type="Pfam" id="PF13966">
    <property type="entry name" value="zf-RVT"/>
    <property type="match status" value="1"/>
</dbReference>
<feature type="compositionally biased region" description="Basic and acidic residues" evidence="1">
    <location>
        <begin position="1388"/>
        <end position="1398"/>
    </location>
</feature>
<dbReference type="InterPro" id="IPR002156">
    <property type="entry name" value="RNaseH_domain"/>
</dbReference>
<dbReference type="InterPro" id="IPR005135">
    <property type="entry name" value="Endo/exonuclease/phosphatase"/>
</dbReference>
<dbReference type="CDD" id="cd01650">
    <property type="entry name" value="RT_nLTR_like"/>
    <property type="match status" value="1"/>
</dbReference>
<dbReference type="InterPro" id="IPR044730">
    <property type="entry name" value="RNase_H-like_dom_plant"/>
</dbReference>
<dbReference type="InterPro" id="IPR025558">
    <property type="entry name" value="DUF4283"/>
</dbReference>
<feature type="region of interest" description="Disordered" evidence="1">
    <location>
        <begin position="207"/>
        <end position="288"/>
    </location>
</feature>
<gene>
    <name evidence="6" type="ORF">FSB_LOCUS33433</name>
</gene>
<dbReference type="SUPFAM" id="SSF56219">
    <property type="entry name" value="DNase I-like"/>
    <property type="match status" value="1"/>
</dbReference>
<dbReference type="EMBL" id="OIVN01002669">
    <property type="protein sequence ID" value="SPD05551.1"/>
    <property type="molecule type" value="Genomic_DNA"/>
</dbReference>
<feature type="compositionally biased region" description="Polar residues" evidence="1">
    <location>
        <begin position="229"/>
        <end position="238"/>
    </location>
</feature>
<feature type="compositionally biased region" description="Polar residues" evidence="1">
    <location>
        <begin position="1399"/>
        <end position="1410"/>
    </location>
</feature>
<name>A0A2N9H1N4_FAGSY</name>
<sequence>MESLEGLWEKFSLSEHECQKVDLASTTTQPKSFLAAKFLTRRALNVESVARTFKPLWRTDHGFSIRDMNDNKLVFVFEDEANRERVMLGEPWAYDKYLVVFQRIEEEEAIEEVTFTETSFWVQLHGIPVRRMNHEVARILGSSLGKISQVAGGAAAASGGQAMRIRVMTRIAHIGCGIKRHSMEDQQFGPLLRASNERPWRQTEIRIEGIIRPQQTKKPTQPPAPPPHSFSSHIQTNIPPSPPHQSSPNPHLPTTTLPQKHKAPPPPQPDAPVDHTPMNNDDYPTNMDLEENLGYVPLFPEKIRQTDDFESQIRDIDQALNYFPPNLESFSNPITLPTPNLTPPQHIPRVVLGDVTNTEAIQVGGHAKHSVKRSWKKLAIAQGISEDRLLDPINIKRSSNSLEDNNQISPSPPPAMNCLAWNCRGLGNPRTVQEIARLVRAQDPPVVFLIETWQDEGPMERLRCQLQFENKFIANSRNKGGGLCLLWKKEIKLRVNSFSSSHIDAIVNENQTDMWRFTGFYGAPETHKREESWNLLRRLNAQMKVPWCCMGDFNELVRIEEKQGRHNRSDCQMQMFRDALDECGFVDLGFTGPKFTWSNNRPRDMTWERLDRVVATPDWLLRFPTARVYHLDGRWSNHKPIWLSSEPMIVPARRPFRFEEVWTSDQGCENVIETSWQKNVQGVPMYTVWEKIHACRRGLRSWSRHSFGNIKARIKKVEDQLKEAKRASMQGLDHYRVSELKTELYSLLAKEEQLWRQRSQADWLRARDRNTRYFHCRATQRQRRNYVTRLKNQAGQWTTTHAQVPPLFIEYYTSLFQTVNPEQVEEVVEEIQPVVNEEMNSQLIKEFTAEEVHTALKQMAPIKAPGPDGLPPIFYQKYWHLIGKDVTTAVLTCLNSGKILKAINHTYLTLIPKVQNPEEVMEFRPISLCNVIYKLISKTLANRTGKTGSMALKLDMCKAYDKVEWKFLKRVMEKMGFQDKWGLHSLIQKEKMAGSLKGVSISRGGPKITHLFLADDSLLFCRATTDDVNRIQGILSQYEKASGQQINRHKTTLFFSKSTPLPTQNAIQSMLGVSAIKQYERYLGLPSFVGRGKYSSFAQIKERVWSKLKGWKEKLISQAGRETLIKSVAQAIPSYAMSCFRLPNHLIKEIEVLIRRFWWGQGENKGKMQWLPWHLLYIRAWKAGLVQELFLPHEATAILGIPLSHRNHTDCLVWGETKNGVYSVKSGYHLLLNDSCREESGPSDPSQMSQLWKSVWSLNVPPKTRHFLWRACHNSLPTRSNLHHRHILDDPRCTICSKQLESTIHALWQCKKVQSVWKSISWGQQLAESTYTDFIDLLHKCFSLLSTSELQLFSMICWSIWYRRNRLRLQQSVDNDLQLVQRARDSMSEFQEAQDREQQLPQQPSSSATVKWNPPAQGRYKVNYDGAIFSDSNAAGIGVIIRNHQGEVMGSLSQRFPFPHSVEAVEASAARSAIQFARDLGFTKIDLEGDSKTVVEALILREPCTTMYNHIIEDTKQIAQSLQSVLFLHTNREGNVMAHLLAKRARQNKPFEAWLESVPPELVSNLCNDFLLQ</sequence>
<accession>A0A2N9H1N4</accession>
<evidence type="ECO:0000259" key="5">
    <source>
        <dbReference type="Pfam" id="PF14111"/>
    </source>
</evidence>
<dbReference type="GO" id="GO:0004523">
    <property type="term" value="F:RNA-DNA hybrid ribonuclease activity"/>
    <property type="evidence" value="ECO:0007669"/>
    <property type="project" value="InterPro"/>
</dbReference>
<reference evidence="6" key="1">
    <citation type="submission" date="2018-02" db="EMBL/GenBank/DDBJ databases">
        <authorList>
            <person name="Cohen D.B."/>
            <person name="Kent A.D."/>
        </authorList>
    </citation>
    <scope>NUCLEOTIDE SEQUENCE</scope>
</reference>
<dbReference type="Pfam" id="PF03372">
    <property type="entry name" value="Exo_endo_phos"/>
    <property type="match status" value="1"/>
</dbReference>
<dbReference type="InterPro" id="IPR012337">
    <property type="entry name" value="RNaseH-like_sf"/>
</dbReference>
<feature type="region of interest" description="Disordered" evidence="1">
    <location>
        <begin position="1388"/>
        <end position="1414"/>
    </location>
</feature>
<evidence type="ECO:0000259" key="4">
    <source>
        <dbReference type="Pfam" id="PF13966"/>
    </source>
</evidence>
<dbReference type="CDD" id="cd06222">
    <property type="entry name" value="RNase_H_like"/>
    <property type="match status" value="1"/>
</dbReference>
<evidence type="ECO:0000313" key="6">
    <source>
        <dbReference type="EMBL" id="SPD05551.1"/>
    </source>
</evidence>
<dbReference type="GO" id="GO:0003676">
    <property type="term" value="F:nucleic acid binding"/>
    <property type="evidence" value="ECO:0007669"/>
    <property type="project" value="InterPro"/>
</dbReference>
<evidence type="ECO:0000259" key="2">
    <source>
        <dbReference type="Pfam" id="PF03372"/>
    </source>
</evidence>
<dbReference type="SUPFAM" id="SSF53098">
    <property type="entry name" value="Ribonuclease H-like"/>
    <property type="match status" value="1"/>
</dbReference>
<protein>
    <submittedName>
        <fullName evidence="6">Uncharacterized protein</fullName>
    </submittedName>
</protein>
<dbReference type="Gene3D" id="3.30.420.10">
    <property type="entry name" value="Ribonuclease H-like superfamily/Ribonuclease H"/>
    <property type="match status" value="1"/>
</dbReference>
<evidence type="ECO:0000259" key="3">
    <source>
        <dbReference type="Pfam" id="PF13456"/>
    </source>
</evidence>
<feature type="domain" description="Reverse transcriptase zinc-binding" evidence="4">
    <location>
        <begin position="1222"/>
        <end position="1317"/>
    </location>
</feature>
<dbReference type="InterPro" id="IPR036691">
    <property type="entry name" value="Endo/exonu/phosph_ase_sf"/>
</dbReference>
<proteinExistence type="predicted"/>
<organism evidence="6">
    <name type="scientific">Fagus sylvatica</name>
    <name type="common">Beechnut</name>
    <dbReference type="NCBI Taxonomy" id="28930"/>
    <lineage>
        <taxon>Eukaryota</taxon>
        <taxon>Viridiplantae</taxon>
        <taxon>Streptophyta</taxon>
        <taxon>Embryophyta</taxon>
        <taxon>Tracheophyta</taxon>
        <taxon>Spermatophyta</taxon>
        <taxon>Magnoliopsida</taxon>
        <taxon>eudicotyledons</taxon>
        <taxon>Gunneridae</taxon>
        <taxon>Pentapetalae</taxon>
        <taxon>rosids</taxon>
        <taxon>fabids</taxon>
        <taxon>Fagales</taxon>
        <taxon>Fagaceae</taxon>
        <taxon>Fagus</taxon>
    </lineage>
</organism>
<dbReference type="Pfam" id="PF14111">
    <property type="entry name" value="DUF4283"/>
    <property type="match status" value="1"/>
</dbReference>